<proteinExistence type="predicted"/>
<dbReference type="SUPFAM" id="SSF55785">
    <property type="entry name" value="PYP-like sensor domain (PAS domain)"/>
    <property type="match status" value="3"/>
</dbReference>
<feature type="domain" description="PAS" evidence="8">
    <location>
        <begin position="137"/>
        <end position="208"/>
    </location>
</feature>
<dbReference type="CDD" id="cd00130">
    <property type="entry name" value="PAS"/>
    <property type="match status" value="3"/>
</dbReference>
<dbReference type="InterPro" id="IPR003661">
    <property type="entry name" value="HisK_dim/P_dom"/>
</dbReference>
<dbReference type="SUPFAM" id="SSF47384">
    <property type="entry name" value="Homodimeric domain of signal transducing histidine kinase"/>
    <property type="match status" value="1"/>
</dbReference>
<dbReference type="SMART" id="SM00091">
    <property type="entry name" value="PAS"/>
    <property type="match status" value="2"/>
</dbReference>
<dbReference type="EMBL" id="CP139487">
    <property type="protein sequence ID" value="WPU64357.1"/>
    <property type="molecule type" value="Genomic_DNA"/>
</dbReference>
<dbReference type="PROSITE" id="PS50112">
    <property type="entry name" value="PAS"/>
    <property type="match status" value="2"/>
</dbReference>
<dbReference type="InterPro" id="IPR036097">
    <property type="entry name" value="HisK_dim/P_sf"/>
</dbReference>
<dbReference type="InterPro" id="IPR036890">
    <property type="entry name" value="HATPase_C_sf"/>
</dbReference>
<dbReference type="PANTHER" id="PTHR43711">
    <property type="entry name" value="TWO-COMPONENT HISTIDINE KINASE"/>
    <property type="match status" value="1"/>
</dbReference>
<evidence type="ECO:0000256" key="6">
    <source>
        <dbReference type="ARBA" id="ARBA00023012"/>
    </source>
</evidence>
<dbReference type="InterPro" id="IPR013655">
    <property type="entry name" value="PAS_fold_3"/>
</dbReference>
<dbReference type="InterPro" id="IPR050736">
    <property type="entry name" value="Sensor_HK_Regulatory"/>
</dbReference>
<protein>
    <recommendedName>
        <fullName evidence="2">histidine kinase</fullName>
        <ecNumber evidence="2">2.7.13.3</ecNumber>
    </recommendedName>
</protein>
<evidence type="ECO:0000259" key="8">
    <source>
        <dbReference type="PROSITE" id="PS50112"/>
    </source>
</evidence>
<dbReference type="Pfam" id="PF00512">
    <property type="entry name" value="HisKA"/>
    <property type="match status" value="1"/>
</dbReference>
<dbReference type="PROSITE" id="PS50109">
    <property type="entry name" value="HIS_KIN"/>
    <property type="match status" value="1"/>
</dbReference>
<dbReference type="InterPro" id="IPR003594">
    <property type="entry name" value="HATPase_dom"/>
</dbReference>
<dbReference type="SMART" id="SM00387">
    <property type="entry name" value="HATPase_c"/>
    <property type="match status" value="1"/>
</dbReference>
<dbReference type="Proteomes" id="UP001324634">
    <property type="component" value="Chromosome"/>
</dbReference>
<keyword evidence="5" id="KW-0418">Kinase</keyword>
<keyword evidence="11" id="KW-1185">Reference proteome</keyword>
<dbReference type="PRINTS" id="PR00344">
    <property type="entry name" value="BCTRLSENSOR"/>
</dbReference>
<dbReference type="SUPFAM" id="SSF55874">
    <property type="entry name" value="ATPase domain of HSP90 chaperone/DNA topoisomerase II/histidine kinase"/>
    <property type="match status" value="1"/>
</dbReference>
<feature type="domain" description="PAC" evidence="9">
    <location>
        <begin position="210"/>
        <end position="262"/>
    </location>
</feature>
<evidence type="ECO:0000256" key="3">
    <source>
        <dbReference type="ARBA" id="ARBA00022553"/>
    </source>
</evidence>
<dbReference type="Pfam" id="PF02518">
    <property type="entry name" value="HATPase_c"/>
    <property type="match status" value="1"/>
</dbReference>
<dbReference type="Pfam" id="PF13426">
    <property type="entry name" value="PAS_9"/>
    <property type="match status" value="2"/>
</dbReference>
<evidence type="ECO:0000256" key="2">
    <source>
        <dbReference type="ARBA" id="ARBA00012438"/>
    </source>
</evidence>
<dbReference type="InterPro" id="IPR001610">
    <property type="entry name" value="PAC"/>
</dbReference>
<dbReference type="InterPro" id="IPR005467">
    <property type="entry name" value="His_kinase_dom"/>
</dbReference>
<dbReference type="SMART" id="SM00086">
    <property type="entry name" value="PAC"/>
    <property type="match status" value="3"/>
</dbReference>
<comment type="catalytic activity">
    <reaction evidence="1">
        <text>ATP + protein L-histidine = ADP + protein N-phospho-L-histidine.</text>
        <dbReference type="EC" id="2.7.13.3"/>
    </reaction>
</comment>
<dbReference type="InterPro" id="IPR004358">
    <property type="entry name" value="Sig_transdc_His_kin-like_C"/>
</dbReference>
<dbReference type="InterPro" id="IPR035965">
    <property type="entry name" value="PAS-like_dom_sf"/>
</dbReference>
<evidence type="ECO:0000259" key="7">
    <source>
        <dbReference type="PROSITE" id="PS50109"/>
    </source>
</evidence>
<dbReference type="Gene3D" id="1.10.287.130">
    <property type="match status" value="1"/>
</dbReference>
<keyword evidence="4" id="KW-0808">Transferase</keyword>
<feature type="domain" description="PAC" evidence="9">
    <location>
        <begin position="338"/>
        <end position="390"/>
    </location>
</feature>
<dbReference type="PROSITE" id="PS50113">
    <property type="entry name" value="PAC"/>
    <property type="match status" value="3"/>
</dbReference>
<dbReference type="SMART" id="SM00388">
    <property type="entry name" value="HisKA"/>
    <property type="match status" value="1"/>
</dbReference>
<dbReference type="EC" id="2.7.13.3" evidence="2"/>
<name>A0AAX4HLZ4_9BACT</name>
<feature type="domain" description="PAC" evidence="9">
    <location>
        <begin position="83"/>
        <end position="136"/>
    </location>
</feature>
<dbReference type="FunFam" id="3.30.565.10:FF:000006">
    <property type="entry name" value="Sensor histidine kinase WalK"/>
    <property type="match status" value="1"/>
</dbReference>
<dbReference type="GO" id="GO:0000155">
    <property type="term" value="F:phosphorelay sensor kinase activity"/>
    <property type="evidence" value="ECO:0007669"/>
    <property type="project" value="InterPro"/>
</dbReference>
<organism evidence="10 11">
    <name type="scientific">Peredibacter starrii</name>
    <dbReference type="NCBI Taxonomy" id="28202"/>
    <lineage>
        <taxon>Bacteria</taxon>
        <taxon>Pseudomonadati</taxon>
        <taxon>Bdellovibrionota</taxon>
        <taxon>Bacteriovoracia</taxon>
        <taxon>Bacteriovoracales</taxon>
        <taxon>Bacteriovoracaceae</taxon>
        <taxon>Peredibacter</taxon>
    </lineage>
</organism>
<dbReference type="RefSeq" id="WP_321393017.1">
    <property type="nucleotide sequence ID" value="NZ_CP139487.1"/>
</dbReference>
<dbReference type="Pfam" id="PF08447">
    <property type="entry name" value="PAS_3"/>
    <property type="match status" value="1"/>
</dbReference>
<dbReference type="KEGG" id="psti:SOO65_16810"/>
<dbReference type="NCBIfam" id="TIGR00229">
    <property type="entry name" value="sensory_box"/>
    <property type="match status" value="2"/>
</dbReference>
<dbReference type="InterPro" id="IPR000014">
    <property type="entry name" value="PAS"/>
</dbReference>
<dbReference type="AlphaFoldDB" id="A0AAX4HLZ4"/>
<evidence type="ECO:0000256" key="5">
    <source>
        <dbReference type="ARBA" id="ARBA00022777"/>
    </source>
</evidence>
<feature type="domain" description="Histidine kinase" evidence="7">
    <location>
        <begin position="408"/>
        <end position="624"/>
    </location>
</feature>
<evidence type="ECO:0000313" key="10">
    <source>
        <dbReference type="EMBL" id="WPU64357.1"/>
    </source>
</evidence>
<gene>
    <name evidence="10" type="ORF">SOO65_16810</name>
</gene>
<feature type="domain" description="PAS" evidence="8">
    <location>
        <begin position="3"/>
        <end position="48"/>
    </location>
</feature>
<dbReference type="PANTHER" id="PTHR43711:SF1">
    <property type="entry name" value="HISTIDINE KINASE 1"/>
    <property type="match status" value="1"/>
</dbReference>
<keyword evidence="3" id="KW-0597">Phosphoprotein</keyword>
<reference evidence="10 11" key="1">
    <citation type="submission" date="2023-11" db="EMBL/GenBank/DDBJ databases">
        <title>Peredibacter starrii A3.12.</title>
        <authorList>
            <person name="Mitchell R.J."/>
        </authorList>
    </citation>
    <scope>NUCLEOTIDE SEQUENCE [LARGE SCALE GENOMIC DNA]</scope>
    <source>
        <strain evidence="10 11">A3.12</strain>
    </source>
</reference>
<dbReference type="Gene3D" id="2.10.70.100">
    <property type="match status" value="1"/>
</dbReference>
<evidence type="ECO:0000313" key="11">
    <source>
        <dbReference type="Proteomes" id="UP001324634"/>
    </source>
</evidence>
<evidence type="ECO:0000256" key="1">
    <source>
        <dbReference type="ARBA" id="ARBA00000085"/>
    </source>
</evidence>
<sequence length="625" mass="70448">MERYSKFDVLYENFNTGVVIHDADTHVVSANPTALKLLGLTMEQMRGKAITDPHWRFIREDGTDMPQSEYPVGQVLSTHKSLKTFILGVVRSELSRPVWVICNAHPEFDNEGKLKYIVVNFADISEQKHIEEKLNDQLNLTRSMFDSMLDGFAVLDKNGKQLDVNPAFCQMTGFSKDEIVGTTPPFPYWPPEEYESINNAFQKTLNEDGSNFELIFMRKNGERFPVIVAPSTVKDKNNNIIMYLASVKDITLRRHAEQKVKDLAEQLSKTYALAHIGVWSWIIEPDIVIWSEEMYRMSGLDPSKPAPNYAEIAKIHAPESWERLQAAVSNCLKTGEPYQLDMEYILPDGSSRYVTAYGGAKRDASGKITELYGTTQDITEKKQAEIKLKAALKAAEDAVNIKSRFLDIAAHELRTPVSAFSLLVQLAKKKFDKGTPVDLSTLDRLKSQVDRISQLVVELLDVSRLERGVLVLRPSKSNIVGMIQQCIEEFRLREPNRRINLSAPSETIELNIDNLRVFQVISNLVDNAIKYTPEDSPIDIIVEKNPEKVRVSVKDYGEGISEEQQKVLFAPFSRGESEFADKAGGLGLGLFISREIIALHKGTIGVTSKEGSGCCFYFELPRETK</sequence>
<accession>A0AAX4HLZ4</accession>
<dbReference type="InterPro" id="IPR000700">
    <property type="entry name" value="PAS-assoc_C"/>
</dbReference>
<dbReference type="Gene3D" id="3.30.450.20">
    <property type="entry name" value="PAS domain"/>
    <property type="match status" value="3"/>
</dbReference>
<evidence type="ECO:0000259" key="9">
    <source>
        <dbReference type="PROSITE" id="PS50113"/>
    </source>
</evidence>
<dbReference type="Gene3D" id="3.30.565.10">
    <property type="entry name" value="Histidine kinase-like ATPase, C-terminal domain"/>
    <property type="match status" value="1"/>
</dbReference>
<dbReference type="CDD" id="cd00082">
    <property type="entry name" value="HisKA"/>
    <property type="match status" value="1"/>
</dbReference>
<keyword evidence="6" id="KW-0902">Two-component regulatory system</keyword>
<evidence type="ECO:0000256" key="4">
    <source>
        <dbReference type="ARBA" id="ARBA00022679"/>
    </source>
</evidence>